<dbReference type="Pfam" id="PF12796">
    <property type="entry name" value="Ank_2"/>
    <property type="match status" value="1"/>
</dbReference>
<dbReference type="PANTHER" id="PTHR24171:SF9">
    <property type="entry name" value="ANKYRIN REPEAT DOMAIN-CONTAINING PROTEIN 39"/>
    <property type="match status" value="1"/>
</dbReference>
<dbReference type="PROSITE" id="PS50088">
    <property type="entry name" value="ANK_REPEAT"/>
    <property type="match status" value="3"/>
</dbReference>
<proteinExistence type="predicted"/>
<keyword evidence="1" id="KW-0677">Repeat</keyword>
<dbReference type="InterPro" id="IPR002110">
    <property type="entry name" value="Ankyrin_rpt"/>
</dbReference>
<keyword evidence="5" id="KW-1185">Reference proteome</keyword>
<dbReference type="Gene3D" id="1.25.40.20">
    <property type="entry name" value="Ankyrin repeat-containing domain"/>
    <property type="match status" value="2"/>
</dbReference>
<gene>
    <name evidence="4" type="ORF">N0V84_010534</name>
</gene>
<reference evidence="4" key="1">
    <citation type="submission" date="2022-10" db="EMBL/GenBank/DDBJ databases">
        <title>Tapping the CABI collections for fungal endophytes: first genome assemblies for Collariella, Neodidymelliopsis, Ascochyta clinopodiicola, Didymella pomorum, Didymosphaeria variabile, Neocosmospora piperis and Neocucurbitaria cava.</title>
        <authorList>
            <person name="Hill R."/>
        </authorList>
    </citation>
    <scope>NUCLEOTIDE SEQUENCE</scope>
    <source>
        <strain evidence="4">IMI 366586</strain>
    </source>
</reference>
<dbReference type="EMBL" id="JAPEUR010000338">
    <property type="protein sequence ID" value="KAJ4311287.1"/>
    <property type="molecule type" value="Genomic_DNA"/>
</dbReference>
<evidence type="ECO:0000313" key="4">
    <source>
        <dbReference type="EMBL" id="KAJ4311287.1"/>
    </source>
</evidence>
<dbReference type="SMART" id="SM00248">
    <property type="entry name" value="ANK"/>
    <property type="match status" value="4"/>
</dbReference>
<keyword evidence="2 3" id="KW-0040">ANK repeat</keyword>
<evidence type="ECO:0000256" key="1">
    <source>
        <dbReference type="ARBA" id="ARBA00022737"/>
    </source>
</evidence>
<organism evidence="4 5">
    <name type="scientific">Fusarium piperis</name>
    <dbReference type="NCBI Taxonomy" id="1435070"/>
    <lineage>
        <taxon>Eukaryota</taxon>
        <taxon>Fungi</taxon>
        <taxon>Dikarya</taxon>
        <taxon>Ascomycota</taxon>
        <taxon>Pezizomycotina</taxon>
        <taxon>Sordariomycetes</taxon>
        <taxon>Hypocreomycetidae</taxon>
        <taxon>Hypocreales</taxon>
        <taxon>Nectriaceae</taxon>
        <taxon>Fusarium</taxon>
        <taxon>Fusarium solani species complex</taxon>
    </lineage>
</organism>
<comment type="caution">
    <text evidence="4">The sequence shown here is derived from an EMBL/GenBank/DDBJ whole genome shotgun (WGS) entry which is preliminary data.</text>
</comment>
<dbReference type="PANTHER" id="PTHR24171">
    <property type="entry name" value="ANKYRIN REPEAT DOMAIN-CONTAINING PROTEIN 39-RELATED"/>
    <property type="match status" value="1"/>
</dbReference>
<sequence>MARMLISHGADVNARDMELLTPLHSAADYDLLPMVEILLEAGADPNARDFEGTTPLSQAAAVGNLRIVRSLLKHGADPQTFDGVDFRAAISDLNLLRELTGLGLNPYDTMLGNPSVLSTLISWSSVSRTYALNGEFDFYRLAENEPSFLTKLMTLMPSSLRLKVVLRRVPREYRSRVVNIRPDSGLSAGCMAIRSDNTGLLELLLNFGFDPEREWCDKGSALMFAGYMGASKSFKLLVRHGARLSYTANDGHGGKVVRSVVEATRVYPKLLQWVLVGRHYEKKYIESEAHSGPFAATRLWSGPRKAAYRFGWDKCEHPQLRSESMMDYLVRVSGVRRRLLGEIVPATLVE</sequence>
<protein>
    <recommendedName>
        <fullName evidence="6">Ankyrin</fullName>
    </recommendedName>
</protein>
<dbReference type="OrthoDB" id="194358at2759"/>
<evidence type="ECO:0000313" key="5">
    <source>
        <dbReference type="Proteomes" id="UP001140502"/>
    </source>
</evidence>
<feature type="repeat" description="ANK" evidence="3">
    <location>
        <begin position="51"/>
        <end position="83"/>
    </location>
</feature>
<evidence type="ECO:0008006" key="6">
    <source>
        <dbReference type="Google" id="ProtNLM"/>
    </source>
</evidence>
<dbReference type="PROSITE" id="PS50297">
    <property type="entry name" value="ANK_REP_REGION"/>
    <property type="match status" value="2"/>
</dbReference>
<feature type="repeat" description="ANK" evidence="3">
    <location>
        <begin position="1"/>
        <end position="17"/>
    </location>
</feature>
<dbReference type="SUPFAM" id="SSF48403">
    <property type="entry name" value="Ankyrin repeat"/>
    <property type="match status" value="1"/>
</dbReference>
<dbReference type="AlphaFoldDB" id="A0A9W8TCW6"/>
<dbReference type="Proteomes" id="UP001140502">
    <property type="component" value="Unassembled WGS sequence"/>
</dbReference>
<name>A0A9W8TCW6_9HYPO</name>
<evidence type="ECO:0000256" key="2">
    <source>
        <dbReference type="ARBA" id="ARBA00023043"/>
    </source>
</evidence>
<accession>A0A9W8TCW6</accession>
<feature type="repeat" description="ANK" evidence="3">
    <location>
        <begin position="18"/>
        <end position="50"/>
    </location>
</feature>
<dbReference type="InterPro" id="IPR036770">
    <property type="entry name" value="Ankyrin_rpt-contain_sf"/>
</dbReference>
<evidence type="ECO:0000256" key="3">
    <source>
        <dbReference type="PROSITE-ProRule" id="PRU00023"/>
    </source>
</evidence>